<evidence type="ECO:0008006" key="3">
    <source>
        <dbReference type="Google" id="ProtNLM"/>
    </source>
</evidence>
<proteinExistence type="predicted"/>
<organism evidence="1 2">
    <name type="scientific">Chromobacterium amazonense</name>
    <dbReference type="NCBI Taxonomy" id="1382803"/>
    <lineage>
        <taxon>Bacteria</taxon>
        <taxon>Pseudomonadati</taxon>
        <taxon>Pseudomonadota</taxon>
        <taxon>Betaproteobacteria</taxon>
        <taxon>Neisseriales</taxon>
        <taxon>Chromobacteriaceae</taxon>
        <taxon>Chromobacterium</taxon>
    </lineage>
</organism>
<keyword evidence="2" id="KW-1185">Reference proteome</keyword>
<dbReference type="Gene3D" id="3.90.550.10">
    <property type="entry name" value="Spore Coat Polysaccharide Biosynthesis Protein SpsA, Chain A"/>
    <property type="match status" value="2"/>
</dbReference>
<accession>A0ABU8V4U3</accession>
<dbReference type="SUPFAM" id="SSF53448">
    <property type="entry name" value="Nucleotide-diphospho-sugar transferases"/>
    <property type="match status" value="2"/>
</dbReference>
<protein>
    <recommendedName>
        <fullName evidence="3">Glycosyltransferase 2-like domain-containing protein</fullName>
    </recommendedName>
</protein>
<dbReference type="RefSeq" id="WP_307909383.1">
    <property type="nucleotide sequence ID" value="NZ_JAVFJF020000029.1"/>
</dbReference>
<reference evidence="1 2" key="1">
    <citation type="submission" date="2023-12" db="EMBL/GenBank/DDBJ databases">
        <title>Evaluation and characterization of a potential secondary metabolite violacein from indigenous Chromobacterium amazonense SAM215.</title>
        <authorList>
            <person name="Tarafdar M.R."/>
            <person name="Abedin S.M."/>
            <person name="Atiqua A."/>
            <person name="Saha A."/>
            <person name="Khan S.N."/>
        </authorList>
    </citation>
    <scope>NUCLEOTIDE SEQUENCE [LARGE SCALE GENOMIC DNA]</scope>
    <source>
        <strain evidence="1 2">SAM215</strain>
    </source>
</reference>
<dbReference type="SUPFAM" id="SSF53756">
    <property type="entry name" value="UDP-Glycosyltransferase/glycogen phosphorylase"/>
    <property type="match status" value="1"/>
</dbReference>
<comment type="caution">
    <text evidence="1">The sequence shown here is derived from an EMBL/GenBank/DDBJ whole genome shotgun (WGS) entry which is preliminary data.</text>
</comment>
<dbReference type="Proteomes" id="UP001224516">
    <property type="component" value="Unassembled WGS sequence"/>
</dbReference>
<dbReference type="EMBL" id="JAVFJF020000029">
    <property type="protein sequence ID" value="MEJ8675818.1"/>
    <property type="molecule type" value="Genomic_DNA"/>
</dbReference>
<dbReference type="InterPro" id="IPR029044">
    <property type="entry name" value="Nucleotide-diphossugar_trans"/>
</dbReference>
<evidence type="ECO:0000313" key="2">
    <source>
        <dbReference type="Proteomes" id="UP001224516"/>
    </source>
</evidence>
<dbReference type="PANTHER" id="PTHR43179:SF7">
    <property type="entry name" value="RHAMNOSYLTRANSFERASE WBBL"/>
    <property type="match status" value="1"/>
</dbReference>
<sequence length="1192" mass="134664">MNMQINDDFYNQKHRPYYICAPGYARVSNGVRAVHLLCHYLNKMGEEAYVFSPETDDKLQTPYLTQDIVDRHKRSGQVPIVVYPEVVHGNPLNSQAVVRYILNHPGLLGGPKDFPPTDMMVFWQEDYVDFSKYPNPSYIWIPSIDTSVFNNKNNPNDNNRHRVLVYPGRYKHAAQDFPQLFETATVITYDWPQSHEELAALLRQGKVLYAFANSAIVSEALLCGCPVVIKETVFTKKPDDRPGETLSLMLPGVTYDDSEAGIQMARTQIYAYHDIYKKYQIDLQCQLKDFIAASQKLPQSAPNEIVFPSFKPQAAPADPEQERYEKWIGRQALQMHHGELHAERMVQSWNSQPHFIILMPLTLDKFSLAMRSMNAMAKQLYKRWQLIFIADFDAPADGFQDSDVFGWLRIDNANDPVQLTQAYAAIVQAMPCDWVSILPVGTELEVQTLLSLGDYLAKNTQWLAIYCDSDQRSMSEQRVAPAFKPDFNLDYFLSVDYVGQAVWFNRDALLTVNGFAEHPGADCYDAILRIYDHYGSFSIGHIANVLVHFPYEINNNEALDQAKCTALSDYLARKKLRYDIRHGRASHIRDIKFLFEDHPLISVIILDVDQSDCLLPCIAALQPTLNSENIEVLAVGGANHSIDGVTCLSASPNLDTIDLYKLGAAAAKGEYLLFLDSRIEVIQSDWLEVLLGYGLRQDVGAVVPRLLNADGETIWRGPYLLGMEDVAAPLFVGEPLSQSGYLDRQWATYNPQAASIACMLVEKSVYDELGGLDADFVDIESSAIDFCLRMTQIGKLLVWTPQVSALRHVYFPDAEDVLSPEGKAILLHRWSSKIEKDPSYNHQLSLESKMAFQIEDKFTAEWDPSFHERSRILSLYDGTETRAFTFKSILANMTAGGYCLSSFISSLQRFPSWGELARLAPDVIVVNSSLRSDFLAWLHQLRMLRPDIFIILLVDNLYGFQGSFAPYSLNKLRSAANLVDRVISYNSALTELIRDWNADVHFIPETLEDSVWDGLISLRHTSDKPRVGCICANEDIEDLLEIKTVIVQTAKVIDWIVVGECPDELRLHVTENHDITQEDGGYPQKLASLSLDLAVMPMLDSDKNRFSDLRNVLELGRLGIPIIASKASSMISVAAPITLVDNNPSIWLDVLSQKISSWESLALEGDVIKEWVVSQHGRNRNMEKWVAALKHR</sequence>
<evidence type="ECO:0000313" key="1">
    <source>
        <dbReference type="EMBL" id="MEJ8675818.1"/>
    </source>
</evidence>
<dbReference type="PANTHER" id="PTHR43179">
    <property type="entry name" value="RHAMNOSYLTRANSFERASE WBBL"/>
    <property type="match status" value="1"/>
</dbReference>
<gene>
    <name evidence="1" type="ORF">QCL97_013865</name>
</gene>
<name>A0ABU8V4U3_9NEIS</name>